<dbReference type="EMBL" id="BAABGA010000011">
    <property type="protein sequence ID" value="GAA4447193.1"/>
    <property type="molecule type" value="Genomic_DNA"/>
</dbReference>
<comment type="caution">
    <text evidence="1">The sequence shown here is derived from an EMBL/GenBank/DDBJ whole genome shotgun (WGS) entry which is preliminary data.</text>
</comment>
<organism evidence="1 2">
    <name type="scientific">Novipirellula rosea</name>
    <dbReference type="NCBI Taxonomy" id="1031540"/>
    <lineage>
        <taxon>Bacteria</taxon>
        <taxon>Pseudomonadati</taxon>
        <taxon>Planctomycetota</taxon>
        <taxon>Planctomycetia</taxon>
        <taxon>Pirellulales</taxon>
        <taxon>Pirellulaceae</taxon>
        <taxon>Novipirellula</taxon>
    </lineage>
</organism>
<name>A0ABP8MAU5_9BACT</name>
<proteinExistence type="predicted"/>
<sequence>MYTDVVEVGKRTYEYLNQLSRMNTDLKTVFRPIVKFDRYEGLLNAIQTALSSPMDMNSQHGDAR</sequence>
<dbReference type="Proteomes" id="UP001500840">
    <property type="component" value="Unassembled WGS sequence"/>
</dbReference>
<evidence type="ECO:0000313" key="1">
    <source>
        <dbReference type="EMBL" id="GAA4447193.1"/>
    </source>
</evidence>
<evidence type="ECO:0000313" key="2">
    <source>
        <dbReference type="Proteomes" id="UP001500840"/>
    </source>
</evidence>
<accession>A0ABP8MAU5</accession>
<reference evidence="2" key="1">
    <citation type="journal article" date="2019" name="Int. J. Syst. Evol. Microbiol.">
        <title>The Global Catalogue of Microorganisms (GCM) 10K type strain sequencing project: providing services to taxonomists for standard genome sequencing and annotation.</title>
        <authorList>
            <consortium name="The Broad Institute Genomics Platform"/>
            <consortium name="The Broad Institute Genome Sequencing Center for Infectious Disease"/>
            <person name="Wu L."/>
            <person name="Ma J."/>
        </authorList>
    </citation>
    <scope>NUCLEOTIDE SEQUENCE [LARGE SCALE GENOMIC DNA]</scope>
    <source>
        <strain evidence="2">JCM 17759</strain>
    </source>
</reference>
<keyword evidence="2" id="KW-1185">Reference proteome</keyword>
<protein>
    <submittedName>
        <fullName evidence="1">Uncharacterized protein</fullName>
    </submittedName>
</protein>
<gene>
    <name evidence="1" type="ORF">GCM10023156_08920</name>
</gene>